<reference evidence="3" key="1">
    <citation type="submission" date="2022-10" db="EMBL/GenBank/DDBJ databases">
        <title>Genome assembly of Pristionchus species.</title>
        <authorList>
            <person name="Yoshida K."/>
            <person name="Sommer R.J."/>
        </authorList>
    </citation>
    <scope>NUCLEOTIDE SEQUENCE [LARGE SCALE GENOMIC DNA]</scope>
    <source>
        <strain evidence="3">RS5460</strain>
    </source>
</reference>
<evidence type="ECO:0000256" key="1">
    <source>
        <dbReference type="SAM" id="MobiDB-lite"/>
    </source>
</evidence>
<dbReference type="Proteomes" id="UP001328107">
    <property type="component" value="Unassembled WGS sequence"/>
</dbReference>
<gene>
    <name evidence="2" type="ORF">PMAYCL1PPCAC_18087</name>
</gene>
<evidence type="ECO:0000313" key="2">
    <source>
        <dbReference type="EMBL" id="GMR47892.1"/>
    </source>
</evidence>
<organism evidence="2 3">
    <name type="scientific">Pristionchus mayeri</name>
    <dbReference type="NCBI Taxonomy" id="1317129"/>
    <lineage>
        <taxon>Eukaryota</taxon>
        <taxon>Metazoa</taxon>
        <taxon>Ecdysozoa</taxon>
        <taxon>Nematoda</taxon>
        <taxon>Chromadorea</taxon>
        <taxon>Rhabditida</taxon>
        <taxon>Rhabditina</taxon>
        <taxon>Diplogasteromorpha</taxon>
        <taxon>Diplogasteroidea</taxon>
        <taxon>Neodiplogasteridae</taxon>
        <taxon>Pristionchus</taxon>
    </lineage>
</organism>
<feature type="non-terminal residue" evidence="2">
    <location>
        <position position="1"/>
    </location>
</feature>
<dbReference type="AlphaFoldDB" id="A0AAN5I0Y8"/>
<feature type="region of interest" description="Disordered" evidence="1">
    <location>
        <begin position="1"/>
        <end position="54"/>
    </location>
</feature>
<evidence type="ECO:0000313" key="3">
    <source>
        <dbReference type="Proteomes" id="UP001328107"/>
    </source>
</evidence>
<name>A0AAN5I0Y8_9BILA</name>
<sequence>RRLEQKKNTTLPILTMTAASPPGGSSSTDKSWHRQDSRGWQGEVPIEEGKREQRPVDWREKPVLHLLHCISNHSRISATRFLLSLLMQSHSLRRREDYQLRDSIVYRAVEVSRRNWSSDCRWQNSSYSSPWMCTQWQ</sequence>
<accession>A0AAN5I0Y8</accession>
<proteinExistence type="predicted"/>
<protein>
    <submittedName>
        <fullName evidence="2">Uncharacterized protein</fullName>
    </submittedName>
</protein>
<keyword evidence="3" id="KW-1185">Reference proteome</keyword>
<dbReference type="EMBL" id="BTRK01000004">
    <property type="protein sequence ID" value="GMR47892.1"/>
    <property type="molecule type" value="Genomic_DNA"/>
</dbReference>
<comment type="caution">
    <text evidence="2">The sequence shown here is derived from an EMBL/GenBank/DDBJ whole genome shotgun (WGS) entry which is preliminary data.</text>
</comment>